<sequence length="20" mass="2531">MSKNKQNHKFYVPYYIYPLP</sequence>
<proteinExistence type="predicted"/>
<gene>
    <name evidence="1" type="ORF">SI8410_01000994</name>
</gene>
<name>A0A7I8JZJ3_SPIIN</name>
<organism evidence="1 2">
    <name type="scientific">Spirodela intermedia</name>
    <name type="common">Intermediate duckweed</name>
    <dbReference type="NCBI Taxonomy" id="51605"/>
    <lineage>
        <taxon>Eukaryota</taxon>
        <taxon>Viridiplantae</taxon>
        <taxon>Streptophyta</taxon>
        <taxon>Embryophyta</taxon>
        <taxon>Tracheophyta</taxon>
        <taxon>Spermatophyta</taxon>
        <taxon>Magnoliopsida</taxon>
        <taxon>Liliopsida</taxon>
        <taxon>Araceae</taxon>
        <taxon>Lemnoideae</taxon>
        <taxon>Spirodela</taxon>
    </lineage>
</organism>
<evidence type="ECO:0000313" key="1">
    <source>
        <dbReference type="EMBL" id="CAA7388836.1"/>
    </source>
</evidence>
<accession>A0A7I8JZJ3</accession>
<evidence type="ECO:0000313" key="2">
    <source>
        <dbReference type="Proteomes" id="UP000663760"/>
    </source>
</evidence>
<keyword evidence="2" id="KW-1185">Reference proteome</keyword>
<dbReference type="EMBL" id="LR746264">
    <property type="protein sequence ID" value="CAA7388836.1"/>
    <property type="molecule type" value="Genomic_DNA"/>
</dbReference>
<dbReference type="AlphaFoldDB" id="A0A7I8JZJ3"/>
<protein>
    <submittedName>
        <fullName evidence="1">Uncharacterized protein</fullName>
    </submittedName>
</protein>
<reference evidence="1" key="1">
    <citation type="submission" date="2020-02" db="EMBL/GenBank/DDBJ databases">
        <authorList>
            <person name="Scholz U."/>
            <person name="Mascher M."/>
            <person name="Fiebig A."/>
        </authorList>
    </citation>
    <scope>NUCLEOTIDE SEQUENCE</scope>
</reference>
<dbReference type="Proteomes" id="UP000663760">
    <property type="component" value="Chromosome 1"/>
</dbReference>